<name>A0AAE1E017_9GAST</name>
<evidence type="ECO:0000313" key="3">
    <source>
        <dbReference type="Proteomes" id="UP001283361"/>
    </source>
</evidence>
<sequence>MVRNYKKKRTGGRKSYANNEAMAAAYNSVMAKEMSSNQAAKHYGVDKKTTNCFITIPRARACLITFAEWGWGFGKEEVKAIIQDFIREKELENPFKEDRPGRDWLDGFLRRHPKVVPRKTEHLSNSLAKAEDPVVIQNWFTLLDKILTEKDIKGLPSQIFNCDESGFVTDPKSQTVLAQKGSSRVNQCIGGSGREQITVNCCISASGQVLPSYIVYKGKNLYMDWTQGGNSLYYQREMLDGKPPIS</sequence>
<gene>
    <name evidence="2" type="ORF">RRG08_001689</name>
</gene>
<dbReference type="GO" id="GO:0003677">
    <property type="term" value="F:DNA binding"/>
    <property type="evidence" value="ECO:0007669"/>
    <property type="project" value="InterPro"/>
</dbReference>
<feature type="domain" description="HTH psq-type" evidence="1">
    <location>
        <begin position="19"/>
        <end position="48"/>
    </location>
</feature>
<dbReference type="Proteomes" id="UP001283361">
    <property type="component" value="Unassembled WGS sequence"/>
</dbReference>
<organism evidence="2 3">
    <name type="scientific">Elysia crispata</name>
    <name type="common">lettuce slug</name>
    <dbReference type="NCBI Taxonomy" id="231223"/>
    <lineage>
        <taxon>Eukaryota</taxon>
        <taxon>Metazoa</taxon>
        <taxon>Spiralia</taxon>
        <taxon>Lophotrochozoa</taxon>
        <taxon>Mollusca</taxon>
        <taxon>Gastropoda</taxon>
        <taxon>Heterobranchia</taxon>
        <taxon>Euthyneura</taxon>
        <taxon>Panpulmonata</taxon>
        <taxon>Sacoglossa</taxon>
        <taxon>Placobranchoidea</taxon>
        <taxon>Plakobranchidae</taxon>
        <taxon>Elysia</taxon>
    </lineage>
</organism>
<evidence type="ECO:0000313" key="2">
    <source>
        <dbReference type="EMBL" id="KAK3789299.1"/>
    </source>
</evidence>
<keyword evidence="3" id="KW-1185">Reference proteome</keyword>
<proteinExistence type="predicted"/>
<dbReference type="Pfam" id="PF05225">
    <property type="entry name" value="HTH_psq"/>
    <property type="match status" value="1"/>
</dbReference>
<accession>A0AAE1E017</accession>
<dbReference type="AlphaFoldDB" id="A0AAE1E017"/>
<protein>
    <recommendedName>
        <fullName evidence="1">HTH psq-type domain-containing protein</fullName>
    </recommendedName>
</protein>
<evidence type="ECO:0000259" key="1">
    <source>
        <dbReference type="Pfam" id="PF05225"/>
    </source>
</evidence>
<dbReference type="InterPro" id="IPR007889">
    <property type="entry name" value="HTH_Psq"/>
</dbReference>
<reference evidence="2" key="1">
    <citation type="journal article" date="2023" name="G3 (Bethesda)">
        <title>A reference genome for the long-term kleptoplast-retaining sea slug Elysia crispata morphotype clarki.</title>
        <authorList>
            <person name="Eastman K.E."/>
            <person name="Pendleton A.L."/>
            <person name="Shaikh M.A."/>
            <person name="Suttiyut T."/>
            <person name="Ogas R."/>
            <person name="Tomko P."/>
            <person name="Gavelis G."/>
            <person name="Widhalm J.R."/>
            <person name="Wisecaver J.H."/>
        </authorList>
    </citation>
    <scope>NUCLEOTIDE SEQUENCE</scope>
    <source>
        <strain evidence="2">ECLA1</strain>
    </source>
</reference>
<dbReference type="EMBL" id="JAWDGP010001678">
    <property type="protein sequence ID" value="KAK3789299.1"/>
    <property type="molecule type" value="Genomic_DNA"/>
</dbReference>
<comment type="caution">
    <text evidence="2">The sequence shown here is derived from an EMBL/GenBank/DDBJ whole genome shotgun (WGS) entry which is preliminary data.</text>
</comment>